<feature type="transmembrane region" description="Helical" evidence="10">
    <location>
        <begin position="95"/>
        <end position="117"/>
    </location>
</feature>
<evidence type="ECO:0000256" key="5">
    <source>
        <dbReference type="ARBA" id="ARBA00022801"/>
    </source>
</evidence>
<dbReference type="PROSITE" id="PS50106">
    <property type="entry name" value="PDZ"/>
    <property type="match status" value="1"/>
</dbReference>
<dbReference type="InterPro" id="IPR008915">
    <property type="entry name" value="Peptidase_M50"/>
</dbReference>
<evidence type="ECO:0000256" key="9">
    <source>
        <dbReference type="ARBA" id="ARBA00023136"/>
    </source>
</evidence>
<keyword evidence="12" id="KW-0131">Cell cycle</keyword>
<accession>A0A3B0VUT7</accession>
<dbReference type="NCBIfam" id="TIGR00054">
    <property type="entry name" value="RIP metalloprotease RseP"/>
    <property type="match status" value="1"/>
</dbReference>
<comment type="subcellular location">
    <subcellularLocation>
        <location evidence="2">Membrane</location>
        <topology evidence="2">Multi-pass membrane protein</topology>
    </subcellularLocation>
</comment>
<feature type="transmembrane region" description="Helical" evidence="10">
    <location>
        <begin position="297"/>
        <end position="316"/>
    </location>
</feature>
<comment type="cofactor">
    <cofactor evidence="1">
        <name>Zn(2+)</name>
        <dbReference type="ChEBI" id="CHEBI:29105"/>
    </cofactor>
</comment>
<protein>
    <submittedName>
        <fullName evidence="12">Intramembrane protease RasP/YluC, implicated in cell division based on FtsL cleavage</fullName>
    </submittedName>
</protein>
<evidence type="ECO:0000256" key="4">
    <source>
        <dbReference type="ARBA" id="ARBA00022692"/>
    </source>
</evidence>
<dbReference type="GO" id="GO:0051301">
    <property type="term" value="P:cell division"/>
    <property type="evidence" value="ECO:0007669"/>
    <property type="project" value="UniProtKB-KW"/>
</dbReference>
<evidence type="ECO:0000256" key="7">
    <source>
        <dbReference type="ARBA" id="ARBA00022989"/>
    </source>
</evidence>
<dbReference type="PANTHER" id="PTHR42837">
    <property type="entry name" value="REGULATOR OF SIGMA-E PROTEASE RSEP"/>
    <property type="match status" value="1"/>
</dbReference>
<evidence type="ECO:0000256" key="6">
    <source>
        <dbReference type="ARBA" id="ARBA00022833"/>
    </source>
</evidence>
<dbReference type="SUPFAM" id="SSF50156">
    <property type="entry name" value="PDZ domain-like"/>
    <property type="match status" value="1"/>
</dbReference>
<evidence type="ECO:0000256" key="2">
    <source>
        <dbReference type="ARBA" id="ARBA00004141"/>
    </source>
</evidence>
<keyword evidence="8" id="KW-0482">Metalloprotease</keyword>
<dbReference type="Gene3D" id="2.30.42.10">
    <property type="match status" value="1"/>
</dbReference>
<proteinExistence type="predicted"/>
<organism evidence="12">
    <name type="scientific">hydrothermal vent metagenome</name>
    <dbReference type="NCBI Taxonomy" id="652676"/>
    <lineage>
        <taxon>unclassified sequences</taxon>
        <taxon>metagenomes</taxon>
        <taxon>ecological metagenomes</taxon>
    </lineage>
</organism>
<dbReference type="Pfam" id="PF02163">
    <property type="entry name" value="Peptidase_M50"/>
    <property type="match status" value="1"/>
</dbReference>
<dbReference type="InterPro" id="IPR041489">
    <property type="entry name" value="PDZ_6"/>
</dbReference>
<dbReference type="SMART" id="SM00228">
    <property type="entry name" value="PDZ"/>
    <property type="match status" value="1"/>
</dbReference>
<dbReference type="GO" id="GO:0004222">
    <property type="term" value="F:metalloendopeptidase activity"/>
    <property type="evidence" value="ECO:0007669"/>
    <property type="project" value="InterPro"/>
</dbReference>
<name>A0A3B0VUT7_9ZZZZ</name>
<keyword evidence="5" id="KW-0378">Hydrolase</keyword>
<dbReference type="CDD" id="cd23081">
    <property type="entry name" value="cpPDZ_EcRseP-like"/>
    <property type="match status" value="1"/>
</dbReference>
<keyword evidence="4 10" id="KW-0812">Transmembrane</keyword>
<feature type="domain" description="PDZ" evidence="11">
    <location>
        <begin position="131"/>
        <end position="184"/>
    </location>
</feature>
<evidence type="ECO:0000313" key="12">
    <source>
        <dbReference type="EMBL" id="VAW35164.1"/>
    </source>
</evidence>
<evidence type="ECO:0000259" key="11">
    <source>
        <dbReference type="PROSITE" id="PS50106"/>
    </source>
</evidence>
<dbReference type="InterPro" id="IPR001478">
    <property type="entry name" value="PDZ"/>
</dbReference>
<dbReference type="GO" id="GO:0006508">
    <property type="term" value="P:proteolysis"/>
    <property type="evidence" value="ECO:0007669"/>
    <property type="project" value="UniProtKB-KW"/>
</dbReference>
<dbReference type="InterPro" id="IPR036034">
    <property type="entry name" value="PDZ_sf"/>
</dbReference>
<keyword evidence="3 12" id="KW-0645">Protease</keyword>
<keyword evidence="7 10" id="KW-1133">Transmembrane helix</keyword>
<dbReference type="EMBL" id="UOEY01000013">
    <property type="protein sequence ID" value="VAW35164.1"/>
    <property type="molecule type" value="Genomic_DNA"/>
</dbReference>
<feature type="transmembrane region" description="Helical" evidence="10">
    <location>
        <begin position="337"/>
        <end position="356"/>
    </location>
</feature>
<evidence type="ECO:0000256" key="8">
    <source>
        <dbReference type="ARBA" id="ARBA00023049"/>
    </source>
</evidence>
<dbReference type="InterPro" id="IPR004387">
    <property type="entry name" value="Pept_M50_Zn"/>
</dbReference>
<feature type="transmembrane region" description="Helical" evidence="10">
    <location>
        <begin position="6"/>
        <end position="25"/>
    </location>
</feature>
<dbReference type="Pfam" id="PF17820">
    <property type="entry name" value="PDZ_6"/>
    <property type="match status" value="1"/>
</dbReference>
<sequence>MDSLISFIVVLGILIFVHELGHFLVAKMFGVKVLTFSLGFGRKVVGKKWGDTEYIISIFPLGGYVKMFGEQPDDEEIDPAERHRSFSHKPVWQRFGIVVAGPFFNLLFAVLIFFLMFSLAGLPAPVDTTRIGQVAPGSAAQRAGLKAGDLILGIDGHKTGSWRQVSKLIKESGGKEVQLLIKRRGARLKINAVPAMEQMKNLFGEEVGRRYMLGISRSNQVVYRKTSWGEAARASLIQTWNLIYLTILGIVKIIERVVPASELGGPIRIAQIAGAELAVGWLNFAYFMGLLSVNLGILNLLPIPVLDGGHLMFLTIEGVRRRPLSERTMEMSQKVGIFLLGSLMIFVFYNDILRIVRQWMGS</sequence>
<keyword evidence="6" id="KW-0862">Zinc</keyword>
<gene>
    <name evidence="12" type="ORF">MNBD_DELTA04-469</name>
</gene>
<evidence type="ECO:0000256" key="10">
    <source>
        <dbReference type="SAM" id="Phobius"/>
    </source>
</evidence>
<dbReference type="GO" id="GO:0016020">
    <property type="term" value="C:membrane"/>
    <property type="evidence" value="ECO:0007669"/>
    <property type="project" value="UniProtKB-SubCell"/>
</dbReference>
<keyword evidence="9 10" id="KW-0472">Membrane</keyword>
<keyword evidence="12" id="KW-0132">Cell division</keyword>
<evidence type="ECO:0000256" key="3">
    <source>
        <dbReference type="ARBA" id="ARBA00022670"/>
    </source>
</evidence>
<dbReference type="PANTHER" id="PTHR42837:SF2">
    <property type="entry name" value="MEMBRANE METALLOPROTEASE ARASP2, CHLOROPLASTIC-RELATED"/>
    <property type="match status" value="1"/>
</dbReference>
<reference evidence="12" key="1">
    <citation type="submission" date="2018-06" db="EMBL/GenBank/DDBJ databases">
        <authorList>
            <person name="Zhirakovskaya E."/>
        </authorList>
    </citation>
    <scope>NUCLEOTIDE SEQUENCE</scope>
</reference>
<dbReference type="CDD" id="cd06163">
    <property type="entry name" value="S2P-M50_PDZ_RseP-like"/>
    <property type="match status" value="1"/>
</dbReference>
<evidence type="ECO:0000256" key="1">
    <source>
        <dbReference type="ARBA" id="ARBA00001947"/>
    </source>
</evidence>
<dbReference type="AlphaFoldDB" id="A0A3B0VUT7"/>